<dbReference type="EMBL" id="FNPE01000017">
    <property type="protein sequence ID" value="SDZ30539.1"/>
    <property type="molecule type" value="Genomic_DNA"/>
</dbReference>
<dbReference type="InterPro" id="IPR036390">
    <property type="entry name" value="WH_DNA-bd_sf"/>
</dbReference>
<sequence length="481" mass="52219">MTRYQELADDIEASIAAGVLRAGDKLPSVRHTSERRGVSASTVFQAYYLLEARGLVRARERSGYFVAARPHSAPPEPTQLSAPPGERFAVVDVSERVFEVLESSMDRDVVPLGSAFPSPRLFPLQRLGQALARAARQADPRSALDDLTPGSMALRRQIARRYLADGLALSPSDLVITNGALEALNLCLAAVTRPGGAVVIESPCFYGALQALERMGLSAIEVPTHPGEGMDLAALETAVQRHRPQAIWLMTSFQNPLGSLMPEARKKALVELATRHQLPLIEDDVYGELYFGEHRPPPAKAFDTEGWVLHCASFSKCLAPGWRVGWTAPGRFTRAVARQKLTTTLATNAPSQQALADYLESGGVDRHLRRLRQSLALQRDHMASAIARHFPQGTRATRPEGGYFMWIELPPYCDALALHRAALARGISVAPGPIFSASQAFGHCLRLNYGHDWSDETGQALATLGELARAMQSLPAAKAAG</sequence>
<dbReference type="FunFam" id="3.40.640.10:FF:000023">
    <property type="entry name" value="Transcriptional regulator, GntR family"/>
    <property type="match status" value="1"/>
</dbReference>
<comment type="similarity">
    <text evidence="1">In the C-terminal section; belongs to the class-I pyridoxal-phosphate-dependent aminotransferase family.</text>
</comment>
<proteinExistence type="inferred from homology"/>
<keyword evidence="4" id="KW-0663">Pyridoxal phosphate</keyword>
<dbReference type="Pfam" id="PF00392">
    <property type="entry name" value="GntR"/>
    <property type="match status" value="1"/>
</dbReference>
<evidence type="ECO:0000313" key="9">
    <source>
        <dbReference type="EMBL" id="SDZ30539.1"/>
    </source>
</evidence>
<evidence type="ECO:0000256" key="7">
    <source>
        <dbReference type="ARBA" id="ARBA00023163"/>
    </source>
</evidence>
<keyword evidence="7" id="KW-0804">Transcription</keyword>
<dbReference type="GO" id="GO:0003677">
    <property type="term" value="F:DNA binding"/>
    <property type="evidence" value="ECO:0007669"/>
    <property type="project" value="UniProtKB-KW"/>
</dbReference>
<accession>A0A1H3S053</accession>
<protein>
    <submittedName>
        <fullName evidence="9">Transcriptional regulator, GntR family</fullName>
    </submittedName>
</protein>
<keyword evidence="2" id="KW-0032">Aminotransferase</keyword>
<keyword evidence="5" id="KW-0805">Transcription regulation</keyword>
<dbReference type="PROSITE" id="PS50949">
    <property type="entry name" value="HTH_GNTR"/>
    <property type="match status" value="1"/>
</dbReference>
<dbReference type="RefSeq" id="WP_016450445.1">
    <property type="nucleotide sequence ID" value="NZ_AP025556.1"/>
</dbReference>
<gene>
    <name evidence="9" type="ORF">SAMN05421547_11764</name>
</gene>
<keyword evidence="6" id="KW-0238">DNA-binding</keyword>
<evidence type="ECO:0000313" key="10">
    <source>
        <dbReference type="Proteomes" id="UP000183417"/>
    </source>
</evidence>
<dbReference type="AlphaFoldDB" id="A0A1H3S053"/>
<dbReference type="GO" id="GO:0003700">
    <property type="term" value="F:DNA-binding transcription factor activity"/>
    <property type="evidence" value="ECO:0007669"/>
    <property type="project" value="InterPro"/>
</dbReference>
<dbReference type="Gene3D" id="1.10.10.10">
    <property type="entry name" value="Winged helix-like DNA-binding domain superfamily/Winged helix DNA-binding domain"/>
    <property type="match status" value="1"/>
</dbReference>
<evidence type="ECO:0000256" key="1">
    <source>
        <dbReference type="ARBA" id="ARBA00005384"/>
    </source>
</evidence>
<dbReference type="InterPro" id="IPR015424">
    <property type="entry name" value="PyrdxlP-dep_Trfase"/>
</dbReference>
<organism evidence="9 10">
    <name type="scientific">Delftia lacustris</name>
    <dbReference type="NCBI Taxonomy" id="558537"/>
    <lineage>
        <taxon>Bacteria</taxon>
        <taxon>Pseudomonadati</taxon>
        <taxon>Pseudomonadota</taxon>
        <taxon>Betaproteobacteria</taxon>
        <taxon>Burkholderiales</taxon>
        <taxon>Comamonadaceae</taxon>
        <taxon>Delftia</taxon>
    </lineage>
</organism>
<dbReference type="InterPro" id="IPR015421">
    <property type="entry name" value="PyrdxlP-dep_Trfase_major"/>
</dbReference>
<name>A0A1H3S053_9BURK</name>
<evidence type="ECO:0000256" key="2">
    <source>
        <dbReference type="ARBA" id="ARBA00022576"/>
    </source>
</evidence>
<dbReference type="GO" id="GO:0008483">
    <property type="term" value="F:transaminase activity"/>
    <property type="evidence" value="ECO:0007669"/>
    <property type="project" value="UniProtKB-KW"/>
</dbReference>
<dbReference type="InterPro" id="IPR015422">
    <property type="entry name" value="PyrdxlP-dep_Trfase_small"/>
</dbReference>
<dbReference type="InterPro" id="IPR000524">
    <property type="entry name" value="Tscrpt_reg_HTH_GntR"/>
</dbReference>
<dbReference type="Proteomes" id="UP000183417">
    <property type="component" value="Unassembled WGS sequence"/>
</dbReference>
<dbReference type="Gene3D" id="3.40.640.10">
    <property type="entry name" value="Type I PLP-dependent aspartate aminotransferase-like (Major domain)"/>
    <property type="match status" value="1"/>
</dbReference>
<evidence type="ECO:0000256" key="6">
    <source>
        <dbReference type="ARBA" id="ARBA00023125"/>
    </source>
</evidence>
<dbReference type="SMART" id="SM00345">
    <property type="entry name" value="HTH_GNTR"/>
    <property type="match status" value="1"/>
</dbReference>
<dbReference type="SUPFAM" id="SSF53383">
    <property type="entry name" value="PLP-dependent transferases"/>
    <property type="match status" value="1"/>
</dbReference>
<dbReference type="CDD" id="cd00609">
    <property type="entry name" value="AAT_like"/>
    <property type="match status" value="1"/>
</dbReference>
<dbReference type="GeneID" id="94693903"/>
<evidence type="ECO:0000256" key="5">
    <source>
        <dbReference type="ARBA" id="ARBA00023015"/>
    </source>
</evidence>
<evidence type="ECO:0000259" key="8">
    <source>
        <dbReference type="PROSITE" id="PS50949"/>
    </source>
</evidence>
<dbReference type="GO" id="GO:0030170">
    <property type="term" value="F:pyridoxal phosphate binding"/>
    <property type="evidence" value="ECO:0007669"/>
    <property type="project" value="InterPro"/>
</dbReference>
<keyword evidence="3" id="KW-0808">Transferase</keyword>
<evidence type="ECO:0000256" key="3">
    <source>
        <dbReference type="ARBA" id="ARBA00022679"/>
    </source>
</evidence>
<dbReference type="CDD" id="cd07377">
    <property type="entry name" value="WHTH_GntR"/>
    <property type="match status" value="1"/>
</dbReference>
<evidence type="ECO:0000256" key="4">
    <source>
        <dbReference type="ARBA" id="ARBA00022898"/>
    </source>
</evidence>
<feature type="domain" description="HTH gntR-type" evidence="8">
    <location>
        <begin position="1"/>
        <end position="69"/>
    </location>
</feature>
<dbReference type="SUPFAM" id="SSF46785">
    <property type="entry name" value="Winged helix' DNA-binding domain"/>
    <property type="match status" value="1"/>
</dbReference>
<dbReference type="Gene3D" id="3.90.1150.10">
    <property type="entry name" value="Aspartate Aminotransferase, domain 1"/>
    <property type="match status" value="1"/>
</dbReference>
<dbReference type="PANTHER" id="PTHR46577:SF2">
    <property type="entry name" value="TRANSCRIPTIONAL REGULATORY PROTEIN"/>
    <property type="match status" value="1"/>
</dbReference>
<dbReference type="PANTHER" id="PTHR46577">
    <property type="entry name" value="HTH-TYPE TRANSCRIPTIONAL REGULATORY PROTEIN GABR"/>
    <property type="match status" value="1"/>
</dbReference>
<dbReference type="InterPro" id="IPR036388">
    <property type="entry name" value="WH-like_DNA-bd_sf"/>
</dbReference>
<dbReference type="Pfam" id="PF00155">
    <property type="entry name" value="Aminotran_1_2"/>
    <property type="match status" value="1"/>
</dbReference>
<dbReference type="InterPro" id="IPR004839">
    <property type="entry name" value="Aminotransferase_I/II_large"/>
</dbReference>
<reference evidence="9 10" key="1">
    <citation type="submission" date="2016-10" db="EMBL/GenBank/DDBJ databases">
        <authorList>
            <person name="de Groot N.N."/>
        </authorList>
    </citation>
    <scope>NUCLEOTIDE SEQUENCE [LARGE SCALE GENOMIC DNA]</scope>
    <source>
        <strain evidence="9 10">LMG 24775</strain>
    </source>
</reference>
<dbReference type="InterPro" id="IPR051446">
    <property type="entry name" value="HTH_trans_reg/aminotransferase"/>
</dbReference>